<dbReference type="Proteomes" id="UP000649826">
    <property type="component" value="Unassembled WGS sequence"/>
</dbReference>
<dbReference type="Pfam" id="PF02674">
    <property type="entry name" value="Colicin_V"/>
    <property type="match status" value="1"/>
</dbReference>
<evidence type="ECO:0000256" key="1">
    <source>
        <dbReference type="ARBA" id="ARBA00004141"/>
    </source>
</evidence>
<organism evidence="6 7">
    <name type="scientific">Blautia difficilis</name>
    <dbReference type="NCBI Taxonomy" id="2763027"/>
    <lineage>
        <taxon>Bacteria</taxon>
        <taxon>Bacillati</taxon>
        <taxon>Bacillota</taxon>
        <taxon>Clostridia</taxon>
        <taxon>Lachnospirales</taxon>
        <taxon>Lachnospiraceae</taxon>
        <taxon>Blautia</taxon>
    </lineage>
</organism>
<evidence type="ECO:0000256" key="4">
    <source>
        <dbReference type="ARBA" id="ARBA00023136"/>
    </source>
</evidence>
<evidence type="ECO:0000256" key="3">
    <source>
        <dbReference type="ARBA" id="ARBA00022989"/>
    </source>
</evidence>
<reference evidence="6 7" key="1">
    <citation type="submission" date="2020-08" db="EMBL/GenBank/DDBJ databases">
        <title>Genome public.</title>
        <authorList>
            <person name="Liu C."/>
            <person name="Sun Q."/>
        </authorList>
    </citation>
    <scope>NUCLEOTIDE SEQUENCE [LARGE SCALE GENOMIC DNA]</scope>
    <source>
        <strain evidence="6 7">M29</strain>
    </source>
</reference>
<keyword evidence="3 5" id="KW-1133">Transmembrane helix</keyword>
<dbReference type="EMBL" id="JACOQG010000007">
    <property type="protein sequence ID" value="MBC5779220.1"/>
    <property type="molecule type" value="Genomic_DNA"/>
</dbReference>
<feature type="transmembrane region" description="Helical" evidence="5">
    <location>
        <begin position="6"/>
        <end position="23"/>
    </location>
</feature>
<accession>A0ABR7IGR4</accession>
<feature type="transmembrane region" description="Helical" evidence="5">
    <location>
        <begin position="30"/>
        <end position="50"/>
    </location>
</feature>
<keyword evidence="2 5" id="KW-0812">Transmembrane</keyword>
<sequence length="235" mass="26396">MNITWPGIIAIAILILSCLHGYRRGLIREVVSLICVVLSIVLVWFINPYVNNYIRENTSIYETIQQNCSKFAEEKGIKAQTVTEESQENAISDLEFPDLLSGGLTENNNSSVYQYLSVNTFSDYVVGYLAQIVVNGISFLISFILATLFIRCITWATNLIAGLPVIRGVNKITGGLLGGVKFVIMIWILFLVFTVLCNTKLGDTALKLIMQDPLLNYLYDKDILIKIFMNIFYGK</sequence>
<protein>
    <submittedName>
        <fullName evidence="6">CvpA family protein</fullName>
    </submittedName>
</protein>
<comment type="subcellular location">
    <subcellularLocation>
        <location evidence="1">Membrane</location>
        <topology evidence="1">Multi-pass membrane protein</topology>
    </subcellularLocation>
</comment>
<evidence type="ECO:0000313" key="7">
    <source>
        <dbReference type="Proteomes" id="UP000649826"/>
    </source>
</evidence>
<dbReference type="RefSeq" id="WP_186994580.1">
    <property type="nucleotide sequence ID" value="NZ_JACOQG010000007.1"/>
</dbReference>
<evidence type="ECO:0000313" key="6">
    <source>
        <dbReference type="EMBL" id="MBC5779220.1"/>
    </source>
</evidence>
<name>A0ABR7IGR4_9FIRM</name>
<dbReference type="InterPro" id="IPR003825">
    <property type="entry name" value="Colicin-V_CvpA"/>
</dbReference>
<keyword evidence="4 5" id="KW-0472">Membrane</keyword>
<comment type="caution">
    <text evidence="6">The sequence shown here is derived from an EMBL/GenBank/DDBJ whole genome shotgun (WGS) entry which is preliminary data.</text>
</comment>
<feature type="transmembrane region" description="Helical" evidence="5">
    <location>
        <begin position="128"/>
        <end position="153"/>
    </location>
</feature>
<feature type="transmembrane region" description="Helical" evidence="5">
    <location>
        <begin position="174"/>
        <end position="196"/>
    </location>
</feature>
<gene>
    <name evidence="6" type="ORF">H8Z82_06035</name>
</gene>
<proteinExistence type="predicted"/>
<evidence type="ECO:0000256" key="5">
    <source>
        <dbReference type="SAM" id="Phobius"/>
    </source>
</evidence>
<keyword evidence="7" id="KW-1185">Reference proteome</keyword>
<evidence type="ECO:0000256" key="2">
    <source>
        <dbReference type="ARBA" id="ARBA00022692"/>
    </source>
</evidence>